<feature type="compositionally biased region" description="Polar residues" evidence="1">
    <location>
        <begin position="1"/>
        <end position="10"/>
    </location>
</feature>
<organism evidence="2 3">
    <name type="scientific">Eufriesea mexicana</name>
    <dbReference type="NCBI Taxonomy" id="516756"/>
    <lineage>
        <taxon>Eukaryota</taxon>
        <taxon>Metazoa</taxon>
        <taxon>Ecdysozoa</taxon>
        <taxon>Arthropoda</taxon>
        <taxon>Hexapoda</taxon>
        <taxon>Insecta</taxon>
        <taxon>Pterygota</taxon>
        <taxon>Neoptera</taxon>
        <taxon>Endopterygota</taxon>
        <taxon>Hymenoptera</taxon>
        <taxon>Apocrita</taxon>
        <taxon>Aculeata</taxon>
        <taxon>Apoidea</taxon>
        <taxon>Anthophila</taxon>
        <taxon>Apidae</taxon>
        <taxon>Eufriesea</taxon>
    </lineage>
</organism>
<dbReference type="InterPro" id="IPR012337">
    <property type="entry name" value="RNaseH-like_sf"/>
</dbReference>
<dbReference type="PANTHER" id="PTHR11439">
    <property type="entry name" value="GAG-POL-RELATED RETROTRANSPOSON"/>
    <property type="match status" value="1"/>
</dbReference>
<accession>A0A310SVL1</accession>
<dbReference type="Proteomes" id="UP000250275">
    <property type="component" value="Unassembled WGS sequence"/>
</dbReference>
<feature type="compositionally biased region" description="Basic residues" evidence="1">
    <location>
        <begin position="38"/>
        <end position="49"/>
    </location>
</feature>
<gene>
    <name evidence="2" type="ORF">WN48_06947</name>
</gene>
<dbReference type="CDD" id="cd09272">
    <property type="entry name" value="RNase_HI_RT_Ty1"/>
    <property type="match status" value="1"/>
</dbReference>
<dbReference type="GO" id="GO:0003676">
    <property type="term" value="F:nucleic acid binding"/>
    <property type="evidence" value="ECO:0007669"/>
    <property type="project" value="InterPro"/>
</dbReference>
<name>A0A310SVL1_9HYME</name>
<proteinExistence type="predicted"/>
<sequence length="580" mass="66680">MSRTCSSCGCRSQGGDRRPCQQQSANEEFRSQRGRGYSQRRRRRKQRDHSKKVLFEPCPPYVHELNGTAERYNRTTINSARYLLSDSKTNITYWPEIVKADAYLGISVLTNTVEMKTPIEISFKWRPNIEYLRLYIVEDEKLLVFNEEYESDDSLESVCERTESERVHENVLKDNAPERVISKNKNKDENLCEIELELRIPVRQTKTQSDMALNHIVYIKTFQVQLRKNESLGLVDKQENKKIIDSKLVFTSKADDRKEIKAGWNEGTLMKVKAVLSKGYAMRDLGEVKTYVGINIDYDFKEGAMRLDLKYYVGTSVKRYKIEDNADWTEWKTDGKSTTGYIIRLLEDVIFLKSRKQENVSKSSAADEYVALSEAVREIKFLKKQLTDFDVDIEKPINISQDNSGATAISKYGDLTKNSKYNDVHYHFVHECCEHQEADIANIDSANNVADTLTKALGRINNSRMTEYGASVPRVIKNWRHSTEYSQHKSTVGVGLLCPLVMGNLECFKNNECIVRLWLELSAIQFVANPPAEHCCLRITLINSDVHSLAVTESQMTEPFSFETLAIYNTELSRAMITLM</sequence>
<feature type="region of interest" description="Disordered" evidence="1">
    <location>
        <begin position="1"/>
        <end position="49"/>
    </location>
</feature>
<keyword evidence="3" id="KW-1185">Reference proteome</keyword>
<dbReference type="EMBL" id="KQ759786">
    <property type="protein sequence ID" value="OAD62849.1"/>
    <property type="molecule type" value="Genomic_DNA"/>
</dbReference>
<dbReference type="InterPro" id="IPR036397">
    <property type="entry name" value="RNaseH_sf"/>
</dbReference>
<evidence type="ECO:0000256" key="1">
    <source>
        <dbReference type="SAM" id="MobiDB-lite"/>
    </source>
</evidence>
<dbReference type="PANTHER" id="PTHR11439:SF467">
    <property type="entry name" value="INTEGRASE CATALYTIC DOMAIN-CONTAINING PROTEIN"/>
    <property type="match status" value="1"/>
</dbReference>
<dbReference type="AlphaFoldDB" id="A0A310SVL1"/>
<dbReference type="Gene3D" id="3.30.420.10">
    <property type="entry name" value="Ribonuclease H-like superfamily/Ribonuclease H"/>
    <property type="match status" value="1"/>
</dbReference>
<protein>
    <submittedName>
        <fullName evidence="2">Copia protein</fullName>
    </submittedName>
</protein>
<evidence type="ECO:0000313" key="3">
    <source>
        <dbReference type="Proteomes" id="UP000250275"/>
    </source>
</evidence>
<dbReference type="SUPFAM" id="SSF53098">
    <property type="entry name" value="Ribonuclease H-like"/>
    <property type="match status" value="1"/>
</dbReference>
<evidence type="ECO:0000313" key="2">
    <source>
        <dbReference type="EMBL" id="OAD62849.1"/>
    </source>
</evidence>
<reference evidence="2 3" key="1">
    <citation type="submission" date="2015-07" db="EMBL/GenBank/DDBJ databases">
        <title>The genome of Eufriesea mexicana.</title>
        <authorList>
            <person name="Pan H."/>
            <person name="Kapheim K."/>
        </authorList>
    </citation>
    <scope>NUCLEOTIDE SEQUENCE [LARGE SCALE GENOMIC DNA]</scope>
    <source>
        <strain evidence="2">0111107269</strain>
        <tissue evidence="2">Whole body</tissue>
    </source>
</reference>
<dbReference type="OrthoDB" id="7612332at2759"/>